<gene>
    <name evidence="5" type="ORF">HDF10_001338</name>
</gene>
<comment type="subcellular location">
    <subcellularLocation>
        <location evidence="1">Cell envelope</location>
    </subcellularLocation>
</comment>
<evidence type="ECO:0000256" key="1">
    <source>
        <dbReference type="ARBA" id="ARBA00004196"/>
    </source>
</evidence>
<comment type="similarity">
    <text evidence="2">Belongs to the bacterial solute-binding protein 2 family.</text>
</comment>
<dbReference type="PROSITE" id="PS51077">
    <property type="entry name" value="HTH_ICLR"/>
    <property type="match status" value="1"/>
</dbReference>
<dbReference type="Pfam" id="PF13407">
    <property type="entry name" value="Peripla_BP_4"/>
    <property type="match status" value="1"/>
</dbReference>
<dbReference type="SUPFAM" id="SSF46785">
    <property type="entry name" value="Winged helix' DNA-binding domain"/>
    <property type="match status" value="1"/>
</dbReference>
<dbReference type="Proteomes" id="UP000569092">
    <property type="component" value="Unassembled WGS sequence"/>
</dbReference>
<evidence type="ECO:0000313" key="5">
    <source>
        <dbReference type="EMBL" id="MBB5343363.1"/>
    </source>
</evidence>
<dbReference type="InterPro" id="IPR028082">
    <property type="entry name" value="Peripla_BP_I"/>
</dbReference>
<protein>
    <submittedName>
        <fullName evidence="5">Ribose transport system substrate-binding protein</fullName>
    </submittedName>
</protein>
<dbReference type="EMBL" id="JACHDZ010000002">
    <property type="protein sequence ID" value="MBB5343363.1"/>
    <property type="molecule type" value="Genomic_DNA"/>
</dbReference>
<name>A0A7W8J6C3_9BACT</name>
<evidence type="ECO:0000259" key="4">
    <source>
        <dbReference type="PROSITE" id="PS51077"/>
    </source>
</evidence>
<dbReference type="GO" id="GO:0003677">
    <property type="term" value="F:DNA binding"/>
    <property type="evidence" value="ECO:0007669"/>
    <property type="project" value="InterPro"/>
</dbReference>
<dbReference type="InterPro" id="IPR036388">
    <property type="entry name" value="WH-like_DNA-bd_sf"/>
</dbReference>
<reference evidence="5 6" key="1">
    <citation type="submission" date="2020-08" db="EMBL/GenBank/DDBJ databases">
        <title>Genomic Encyclopedia of Type Strains, Phase IV (KMG-V): Genome sequencing to study the core and pangenomes of soil and plant-associated prokaryotes.</title>
        <authorList>
            <person name="Whitman W."/>
        </authorList>
    </citation>
    <scope>NUCLEOTIDE SEQUENCE [LARGE SCALE GENOMIC DNA]</scope>
    <source>
        <strain evidence="5 6">M8US30</strain>
    </source>
</reference>
<proteinExistence type="inferred from homology"/>
<keyword evidence="3" id="KW-0732">Signal</keyword>
<accession>A0A7W8J6C3</accession>
<dbReference type="InterPro" id="IPR025997">
    <property type="entry name" value="SBP_2_dom"/>
</dbReference>
<evidence type="ECO:0000256" key="2">
    <source>
        <dbReference type="ARBA" id="ARBA00007639"/>
    </source>
</evidence>
<dbReference type="GO" id="GO:0030313">
    <property type="term" value="C:cell envelope"/>
    <property type="evidence" value="ECO:0007669"/>
    <property type="project" value="UniProtKB-SubCell"/>
</dbReference>
<dbReference type="AlphaFoldDB" id="A0A7W8J6C3"/>
<dbReference type="Pfam" id="PF09339">
    <property type="entry name" value="HTH_IclR"/>
    <property type="match status" value="1"/>
</dbReference>
<evidence type="ECO:0000313" key="6">
    <source>
        <dbReference type="Proteomes" id="UP000569092"/>
    </source>
</evidence>
<dbReference type="PANTHER" id="PTHR46847:SF1">
    <property type="entry name" value="D-ALLOSE-BINDING PERIPLASMIC PROTEIN-RELATED"/>
    <property type="match status" value="1"/>
</dbReference>
<dbReference type="GO" id="GO:0030246">
    <property type="term" value="F:carbohydrate binding"/>
    <property type="evidence" value="ECO:0007669"/>
    <property type="project" value="UniProtKB-ARBA"/>
</dbReference>
<feature type="domain" description="HTH iclR-type" evidence="4">
    <location>
        <begin position="46"/>
        <end position="116"/>
    </location>
</feature>
<dbReference type="SUPFAM" id="SSF53822">
    <property type="entry name" value="Periplasmic binding protein-like I"/>
    <property type="match status" value="1"/>
</dbReference>
<dbReference type="PANTHER" id="PTHR46847">
    <property type="entry name" value="D-ALLOSE-BINDING PERIPLASMIC PROTEIN-RELATED"/>
    <property type="match status" value="1"/>
</dbReference>
<dbReference type="Gene3D" id="1.10.10.10">
    <property type="entry name" value="Winged helix-like DNA-binding domain superfamily/Winged helix DNA-binding domain"/>
    <property type="match status" value="1"/>
</dbReference>
<comment type="caution">
    <text evidence="5">The sequence shown here is derived from an EMBL/GenBank/DDBJ whole genome shotgun (WGS) entry which is preliminary data.</text>
</comment>
<dbReference type="GO" id="GO:0006355">
    <property type="term" value="P:regulation of DNA-templated transcription"/>
    <property type="evidence" value="ECO:0007669"/>
    <property type="project" value="InterPro"/>
</dbReference>
<organism evidence="5 6">
    <name type="scientific">Tunturiibacter lichenicola</name>
    <dbReference type="NCBI Taxonomy" id="2051959"/>
    <lineage>
        <taxon>Bacteria</taxon>
        <taxon>Pseudomonadati</taxon>
        <taxon>Acidobacteriota</taxon>
        <taxon>Terriglobia</taxon>
        <taxon>Terriglobales</taxon>
        <taxon>Acidobacteriaceae</taxon>
        <taxon>Tunturiibacter</taxon>
    </lineage>
</organism>
<dbReference type="InterPro" id="IPR036390">
    <property type="entry name" value="WH_DNA-bd_sf"/>
</dbReference>
<dbReference type="Gene3D" id="3.40.50.2300">
    <property type="match status" value="2"/>
</dbReference>
<sequence length="394" mass="43071">MDNTAIPTVIDKHPSRPPRCSETYISSLPKPEIYSTKRPSQRTYVIPMLSKALDILEALEMEKEPVSLEFLARQHPQIAKSTIYRVLQTFASRGYLARNETLYSRLARPKRMRFGFAGQSEKNPFAGAVVASLRSAAMTNGVELMERDNQYSNAGCVRNSKDLVANGADMIIGFQIEEQSASLVGHTISSAGIPLITVDTSIPHAVYFGVDNFKAGFEAGELLAKYARAKWKGTVDWVLGLNASDRCSLVNSRIAGSFEGVQTHFPRVSLDRYVQLNVGSERGSSAKVVGEFLQSHALTDRILITAATDTSALGTLQAVRDASREQHTAIVGQEGIPEMLVELRGRKGALIGSVSHEAQTYGPQLIQLGVAMLRGHITHPYNFVQHKAVVFGLA</sequence>
<evidence type="ECO:0000256" key="3">
    <source>
        <dbReference type="ARBA" id="ARBA00022729"/>
    </source>
</evidence>
<dbReference type="InterPro" id="IPR005471">
    <property type="entry name" value="Tscrpt_reg_IclR_N"/>
</dbReference>